<protein>
    <submittedName>
        <fullName evidence="1">Uncharacterized protein</fullName>
    </submittedName>
</protein>
<name>X1K4E8_9ZZZZ</name>
<organism evidence="1">
    <name type="scientific">marine sediment metagenome</name>
    <dbReference type="NCBI Taxonomy" id="412755"/>
    <lineage>
        <taxon>unclassified sequences</taxon>
        <taxon>metagenomes</taxon>
        <taxon>ecological metagenomes</taxon>
    </lineage>
</organism>
<reference evidence="1" key="1">
    <citation type="journal article" date="2014" name="Front. Microbiol.">
        <title>High frequency of phylogenetically diverse reductive dehalogenase-homologous genes in deep subseafloor sedimentary metagenomes.</title>
        <authorList>
            <person name="Kawai M."/>
            <person name="Futagami T."/>
            <person name="Toyoda A."/>
            <person name="Takaki Y."/>
            <person name="Nishi S."/>
            <person name="Hori S."/>
            <person name="Arai W."/>
            <person name="Tsubouchi T."/>
            <person name="Morono Y."/>
            <person name="Uchiyama I."/>
            <person name="Ito T."/>
            <person name="Fujiyama A."/>
            <person name="Inagaki F."/>
            <person name="Takami H."/>
        </authorList>
    </citation>
    <scope>NUCLEOTIDE SEQUENCE</scope>
    <source>
        <strain evidence="1">Expedition CK06-06</strain>
    </source>
</reference>
<sequence>IETRTGEHIFIMKFDGEQPKSFKPLRDVQREVKKKIISDRRQKAMDELEAELLRQAPLGEKDAFVDFCLEKIYRMVNEEKTKD</sequence>
<proteinExistence type="predicted"/>
<dbReference type="EMBL" id="BARU01040296">
    <property type="protein sequence ID" value="GAH76933.1"/>
    <property type="molecule type" value="Genomic_DNA"/>
</dbReference>
<accession>X1K4E8</accession>
<feature type="non-terminal residue" evidence="1">
    <location>
        <position position="1"/>
    </location>
</feature>
<gene>
    <name evidence="1" type="ORF">S03H2_62315</name>
</gene>
<comment type="caution">
    <text evidence="1">The sequence shown here is derived from an EMBL/GenBank/DDBJ whole genome shotgun (WGS) entry which is preliminary data.</text>
</comment>
<evidence type="ECO:0000313" key="1">
    <source>
        <dbReference type="EMBL" id="GAH76933.1"/>
    </source>
</evidence>
<dbReference type="AlphaFoldDB" id="X1K4E8"/>